<accession>A0AAV0B7A5</accession>
<feature type="compositionally biased region" description="Gly residues" evidence="1">
    <location>
        <begin position="43"/>
        <end position="53"/>
    </location>
</feature>
<feature type="region of interest" description="Disordered" evidence="1">
    <location>
        <begin position="42"/>
        <end position="63"/>
    </location>
</feature>
<evidence type="ECO:0000313" key="2">
    <source>
        <dbReference type="EMBL" id="CAH7682927.1"/>
    </source>
</evidence>
<dbReference type="Proteomes" id="UP001153365">
    <property type="component" value="Unassembled WGS sequence"/>
</dbReference>
<keyword evidence="3" id="KW-1185">Reference proteome</keyword>
<reference evidence="2" key="1">
    <citation type="submission" date="2022-06" db="EMBL/GenBank/DDBJ databases">
        <authorList>
            <consortium name="SYNGENTA / RWTH Aachen University"/>
        </authorList>
    </citation>
    <scope>NUCLEOTIDE SEQUENCE</scope>
</reference>
<dbReference type="AlphaFoldDB" id="A0AAV0B7A5"/>
<gene>
    <name evidence="2" type="ORF">PPACK8108_LOCUS16096</name>
</gene>
<evidence type="ECO:0000313" key="3">
    <source>
        <dbReference type="Proteomes" id="UP001153365"/>
    </source>
</evidence>
<protein>
    <submittedName>
        <fullName evidence="2">Uncharacterized protein</fullName>
    </submittedName>
</protein>
<comment type="caution">
    <text evidence="2">The sequence shown here is derived from an EMBL/GenBank/DDBJ whole genome shotgun (WGS) entry which is preliminary data.</text>
</comment>
<evidence type="ECO:0000256" key="1">
    <source>
        <dbReference type="SAM" id="MobiDB-lite"/>
    </source>
</evidence>
<organism evidence="2 3">
    <name type="scientific">Phakopsora pachyrhizi</name>
    <name type="common">Asian soybean rust disease fungus</name>
    <dbReference type="NCBI Taxonomy" id="170000"/>
    <lineage>
        <taxon>Eukaryota</taxon>
        <taxon>Fungi</taxon>
        <taxon>Dikarya</taxon>
        <taxon>Basidiomycota</taxon>
        <taxon>Pucciniomycotina</taxon>
        <taxon>Pucciniomycetes</taxon>
        <taxon>Pucciniales</taxon>
        <taxon>Phakopsoraceae</taxon>
        <taxon>Phakopsora</taxon>
    </lineage>
</organism>
<dbReference type="EMBL" id="CALTRL010004341">
    <property type="protein sequence ID" value="CAH7682927.1"/>
    <property type="molecule type" value="Genomic_DNA"/>
</dbReference>
<name>A0AAV0B7A5_PHAPC</name>
<sequence length="63" mass="6849">MKQLLEHCCGGRFGLRRRSCKEVFVGFCWVFEDEGVAKEEQKLGGGAHQGQSGGSKTTGAMDL</sequence>
<proteinExistence type="predicted"/>